<dbReference type="PANTHER" id="PTHR12645">
    <property type="entry name" value="ALR/ERV"/>
    <property type="match status" value="1"/>
</dbReference>
<evidence type="ECO:0000313" key="9">
    <source>
        <dbReference type="EMBL" id="ADO67478.1"/>
    </source>
</evidence>
<keyword evidence="2 7" id="KW-0285">Flavoprotein</keyword>
<dbReference type="PROSITE" id="PS51324">
    <property type="entry name" value="ERV_ALR"/>
    <property type="match status" value="1"/>
</dbReference>
<comment type="cofactor">
    <cofactor evidence="1 7">
        <name>FAD</name>
        <dbReference type="ChEBI" id="CHEBI:57692"/>
    </cofactor>
</comment>
<gene>
    <name evidence="9" type="ORF">crov444</name>
</gene>
<keyword evidence="5" id="KW-1015">Disulfide bond</keyword>
<dbReference type="SUPFAM" id="SSF69000">
    <property type="entry name" value="FAD-dependent thiol oxidase"/>
    <property type="match status" value="1"/>
</dbReference>
<accession>E3T5L5</accession>
<protein>
    <recommendedName>
        <fullName evidence="7">Sulfhydryl oxidase</fullName>
        <ecNumber evidence="7">1.8.3.2</ecNumber>
    </recommendedName>
</protein>
<dbReference type="EC" id="1.8.3.2" evidence="7"/>
<sequence>MVDPDIWGKHGWKFIHYVAQGYYDNPSLEQQNIYKHFFLNLGKILPCYKCSINYQNHLKINPLTEQILSNKNNLENWVVSIHNQVNKMKHKTYISNEQAKILQQPDDCVDYNKINVPPSKLNNDKQLHLNNINGLTLQTEMKYWIIIIILIALIIFLLIKKLR</sequence>
<dbReference type="EMBL" id="GU244497">
    <property type="protein sequence ID" value="ADO67478.1"/>
    <property type="molecule type" value="Genomic_DNA"/>
</dbReference>
<keyword evidence="7" id="KW-0812">Transmembrane</keyword>
<dbReference type="GeneID" id="9887847"/>
<evidence type="ECO:0000256" key="4">
    <source>
        <dbReference type="ARBA" id="ARBA00023002"/>
    </source>
</evidence>
<keyword evidence="7" id="KW-1133">Transmembrane helix</keyword>
<evidence type="ECO:0000256" key="2">
    <source>
        <dbReference type="ARBA" id="ARBA00022630"/>
    </source>
</evidence>
<name>E3T5L5_CROVB</name>
<organismHost>
    <name type="scientific">Cafeteria roenbergensis</name>
    <name type="common">Marine flagellate</name>
    <dbReference type="NCBI Taxonomy" id="33653"/>
</organismHost>
<proteinExistence type="predicted"/>
<evidence type="ECO:0000256" key="5">
    <source>
        <dbReference type="ARBA" id="ARBA00023157"/>
    </source>
</evidence>
<dbReference type="Pfam" id="PF04777">
    <property type="entry name" value="Evr1_Alr"/>
    <property type="match status" value="1"/>
</dbReference>
<evidence type="ECO:0000256" key="6">
    <source>
        <dbReference type="ARBA" id="ARBA00048864"/>
    </source>
</evidence>
<evidence type="ECO:0000313" key="10">
    <source>
        <dbReference type="Proteomes" id="UP000029781"/>
    </source>
</evidence>
<keyword evidence="4 7" id="KW-0560">Oxidoreductase</keyword>
<dbReference type="RefSeq" id="YP_003970077.1">
    <property type="nucleotide sequence ID" value="NC_014637.1"/>
</dbReference>
<evidence type="ECO:0000256" key="1">
    <source>
        <dbReference type="ARBA" id="ARBA00001974"/>
    </source>
</evidence>
<evidence type="ECO:0000256" key="3">
    <source>
        <dbReference type="ARBA" id="ARBA00022827"/>
    </source>
</evidence>
<dbReference type="Gene3D" id="1.20.120.310">
    <property type="entry name" value="ERV/ALR sulfhydryl oxidase domain"/>
    <property type="match status" value="1"/>
</dbReference>
<organism evidence="9 10">
    <name type="scientific">Cafeteria roenbergensis virus (strain BV-PW1)</name>
    <name type="common">CroV</name>
    <dbReference type="NCBI Taxonomy" id="693272"/>
    <lineage>
        <taxon>Viruses</taxon>
        <taxon>Varidnaviria</taxon>
        <taxon>Bamfordvirae</taxon>
        <taxon>Nucleocytoviricota</taxon>
        <taxon>Megaviricetes</taxon>
        <taxon>Imitervirales</taxon>
        <taxon>Mimiviridae</taxon>
        <taxon>Aliimimivirinae</taxon>
        <taxon>Rheavirus</taxon>
        <taxon>Rheavirus sinusmexicani</taxon>
    </lineage>
</organism>
<dbReference type="InterPro" id="IPR036774">
    <property type="entry name" value="ERV/ALR_sulphydryl_oxid_sf"/>
</dbReference>
<comment type="catalytic activity">
    <reaction evidence="6 7">
        <text>2 R'C(R)SH + O2 = R'C(R)S-S(R)CR' + H2O2</text>
        <dbReference type="Rhea" id="RHEA:17357"/>
        <dbReference type="ChEBI" id="CHEBI:15379"/>
        <dbReference type="ChEBI" id="CHEBI:16240"/>
        <dbReference type="ChEBI" id="CHEBI:16520"/>
        <dbReference type="ChEBI" id="CHEBI:17412"/>
        <dbReference type="EC" id="1.8.3.2"/>
    </reaction>
</comment>
<keyword evidence="10" id="KW-1185">Reference proteome</keyword>
<dbReference type="OrthoDB" id="14873at10239"/>
<keyword evidence="3 7" id="KW-0274">FAD</keyword>
<dbReference type="KEGG" id="vg:9887847"/>
<dbReference type="Proteomes" id="UP000029781">
    <property type="component" value="Segment"/>
</dbReference>
<dbReference type="GO" id="GO:0050660">
    <property type="term" value="F:flavin adenine dinucleotide binding"/>
    <property type="evidence" value="ECO:0007669"/>
    <property type="project" value="TreeGrafter"/>
</dbReference>
<dbReference type="PANTHER" id="PTHR12645:SF0">
    <property type="entry name" value="FAD-LINKED SULFHYDRYL OXIDASE ALR"/>
    <property type="match status" value="1"/>
</dbReference>
<reference evidence="9 10" key="1">
    <citation type="journal article" date="2010" name="Proc. Natl. Acad. Sci. U.S.A.">
        <title>Giant virus with a remarkable complement of genes infects marine zooplankton.</title>
        <authorList>
            <person name="Fischer M.G."/>
            <person name="Allen M.J."/>
            <person name="Wilson W.H."/>
            <person name="Suttle C.A."/>
        </authorList>
    </citation>
    <scope>NUCLEOTIDE SEQUENCE [LARGE SCALE GENOMIC DNA]</scope>
    <source>
        <strain evidence="9 10">BV-PW1</strain>
    </source>
</reference>
<evidence type="ECO:0000256" key="7">
    <source>
        <dbReference type="RuleBase" id="RU371123"/>
    </source>
</evidence>
<dbReference type="InterPro" id="IPR017905">
    <property type="entry name" value="ERV/ALR_sulphydryl_oxidase"/>
</dbReference>
<dbReference type="GO" id="GO:0016971">
    <property type="term" value="F:flavin-dependent sulfhydryl oxidase activity"/>
    <property type="evidence" value="ECO:0007669"/>
    <property type="project" value="InterPro"/>
</dbReference>
<evidence type="ECO:0000259" key="8">
    <source>
        <dbReference type="PROSITE" id="PS51324"/>
    </source>
</evidence>
<dbReference type="InterPro" id="IPR039799">
    <property type="entry name" value="ALR/ERV"/>
</dbReference>
<keyword evidence="7" id="KW-0472">Membrane</keyword>
<feature type="domain" description="ERV/ALR sulfhydryl oxidase" evidence="8">
    <location>
        <begin position="1"/>
        <end position="105"/>
    </location>
</feature>
<feature type="transmembrane region" description="Helical" evidence="7">
    <location>
        <begin position="141"/>
        <end position="159"/>
    </location>
</feature>